<organism evidence="2 3">
    <name type="scientific">Lactuca sativa</name>
    <name type="common">Garden lettuce</name>
    <dbReference type="NCBI Taxonomy" id="4236"/>
    <lineage>
        <taxon>Eukaryota</taxon>
        <taxon>Viridiplantae</taxon>
        <taxon>Streptophyta</taxon>
        <taxon>Embryophyta</taxon>
        <taxon>Tracheophyta</taxon>
        <taxon>Spermatophyta</taxon>
        <taxon>Magnoliopsida</taxon>
        <taxon>eudicotyledons</taxon>
        <taxon>Gunneridae</taxon>
        <taxon>Pentapetalae</taxon>
        <taxon>asterids</taxon>
        <taxon>campanulids</taxon>
        <taxon>Asterales</taxon>
        <taxon>Asteraceae</taxon>
        <taxon>Cichorioideae</taxon>
        <taxon>Cichorieae</taxon>
        <taxon>Lactucinae</taxon>
        <taxon>Lactuca</taxon>
    </lineage>
</organism>
<accession>A0A9R1UIZ8</accession>
<dbReference type="AlphaFoldDB" id="A0A9R1UIZ8"/>
<dbReference type="EMBL" id="NBSK02000009">
    <property type="protein sequence ID" value="KAJ0187875.1"/>
    <property type="molecule type" value="Genomic_DNA"/>
</dbReference>
<evidence type="ECO:0000313" key="2">
    <source>
        <dbReference type="EMBL" id="KAJ0187875.1"/>
    </source>
</evidence>
<feature type="chain" id="PRO_5040153571" description="Secreted protein" evidence="1">
    <location>
        <begin position="20"/>
        <end position="98"/>
    </location>
</feature>
<name>A0A9R1UIZ8_LACSA</name>
<evidence type="ECO:0008006" key="4">
    <source>
        <dbReference type="Google" id="ProtNLM"/>
    </source>
</evidence>
<evidence type="ECO:0000313" key="3">
    <source>
        <dbReference type="Proteomes" id="UP000235145"/>
    </source>
</evidence>
<dbReference type="Proteomes" id="UP000235145">
    <property type="component" value="Unassembled WGS sequence"/>
</dbReference>
<feature type="signal peptide" evidence="1">
    <location>
        <begin position="1"/>
        <end position="19"/>
    </location>
</feature>
<gene>
    <name evidence="2" type="ORF">LSAT_V11C900489330</name>
</gene>
<keyword evidence="3" id="KW-1185">Reference proteome</keyword>
<keyword evidence="1" id="KW-0732">Signal</keyword>
<protein>
    <recommendedName>
        <fullName evidence="4">Secreted protein</fullName>
    </recommendedName>
</protein>
<sequence>MMMMMLMVMMIFKCYLLHAFRDEPEAEPESFEKVIMSLVKYVASAMREGNKIFKNSHHRCILVMKFIKKPLMFLSRNQSDAMTIYRVPFKIRKGLMKK</sequence>
<reference evidence="2 3" key="1">
    <citation type="journal article" date="2017" name="Nat. Commun.">
        <title>Genome assembly with in vitro proximity ligation data and whole-genome triplication in lettuce.</title>
        <authorList>
            <person name="Reyes-Chin-Wo S."/>
            <person name="Wang Z."/>
            <person name="Yang X."/>
            <person name="Kozik A."/>
            <person name="Arikit S."/>
            <person name="Song C."/>
            <person name="Xia L."/>
            <person name="Froenicke L."/>
            <person name="Lavelle D.O."/>
            <person name="Truco M.J."/>
            <person name="Xia R."/>
            <person name="Zhu S."/>
            <person name="Xu C."/>
            <person name="Xu H."/>
            <person name="Xu X."/>
            <person name="Cox K."/>
            <person name="Korf I."/>
            <person name="Meyers B.C."/>
            <person name="Michelmore R.W."/>
        </authorList>
    </citation>
    <scope>NUCLEOTIDE SEQUENCE [LARGE SCALE GENOMIC DNA]</scope>
    <source>
        <strain evidence="3">cv. Salinas</strain>
        <tissue evidence="2">Seedlings</tissue>
    </source>
</reference>
<proteinExistence type="predicted"/>
<comment type="caution">
    <text evidence="2">The sequence shown here is derived from an EMBL/GenBank/DDBJ whole genome shotgun (WGS) entry which is preliminary data.</text>
</comment>
<evidence type="ECO:0000256" key="1">
    <source>
        <dbReference type="SAM" id="SignalP"/>
    </source>
</evidence>